<name>A0ACB5TTH8_CANBO</name>
<organism evidence="1 2">
    <name type="scientific">Candida boidinii</name>
    <name type="common">Yeast</name>
    <dbReference type="NCBI Taxonomy" id="5477"/>
    <lineage>
        <taxon>Eukaryota</taxon>
        <taxon>Fungi</taxon>
        <taxon>Dikarya</taxon>
        <taxon>Ascomycota</taxon>
        <taxon>Saccharomycotina</taxon>
        <taxon>Pichiomycetes</taxon>
        <taxon>Pichiales</taxon>
        <taxon>Pichiaceae</taxon>
        <taxon>Ogataea</taxon>
        <taxon>Ogataea/Candida clade</taxon>
    </lineage>
</organism>
<dbReference type="Proteomes" id="UP001165101">
    <property type="component" value="Unassembled WGS sequence"/>
</dbReference>
<comment type="caution">
    <text evidence="1">The sequence shown here is derived from an EMBL/GenBank/DDBJ whole genome shotgun (WGS) entry which is preliminary data.</text>
</comment>
<keyword evidence="2" id="KW-1185">Reference proteome</keyword>
<sequence length="350" mass="39950">MKYHDIMNSDNININNEYKNYVRKSIRVPTPPENPFRDSSSATTTTEYFNNHQYSVHQRSRDYLMNIYNSKNNSNQTQSDNSITSITDINEPSPVLINAGLKLNSNEATLEILSPSPKSSSISPLLSIDDNKDQISNNFCEVNISESKFSGVYHINSQKSEIINPFSDSNNFSPSINSECALATCDIINELAVSNESDRFQNNNINEFNIKEHDSNDKSNEKLISINADFSNDDRNLKTADTLNTLKYHNDLRVKFEKIIPNLSNDEINLILNSNIKKSENNKNENFWKNLNCLQNPKPELTILKTKIENSKDDNPNLFEFPSPNFKKNDDLSTLSTESLTTNFLISYFK</sequence>
<evidence type="ECO:0000313" key="1">
    <source>
        <dbReference type="EMBL" id="GME95029.1"/>
    </source>
</evidence>
<accession>A0ACB5TTH8</accession>
<gene>
    <name evidence="1" type="ORF">Cboi01_000374900</name>
</gene>
<proteinExistence type="predicted"/>
<dbReference type="EMBL" id="BSXV01002157">
    <property type="protein sequence ID" value="GME95029.1"/>
    <property type="molecule type" value="Genomic_DNA"/>
</dbReference>
<evidence type="ECO:0000313" key="2">
    <source>
        <dbReference type="Proteomes" id="UP001165101"/>
    </source>
</evidence>
<reference evidence="1" key="1">
    <citation type="submission" date="2023-04" db="EMBL/GenBank/DDBJ databases">
        <title>Candida boidinii NBRC 1967.</title>
        <authorList>
            <person name="Ichikawa N."/>
            <person name="Sato H."/>
            <person name="Tonouchi N."/>
        </authorList>
    </citation>
    <scope>NUCLEOTIDE SEQUENCE</scope>
    <source>
        <strain evidence="1">NBRC 1967</strain>
    </source>
</reference>
<protein>
    <submittedName>
        <fullName evidence="1">Unnamed protein product</fullName>
    </submittedName>
</protein>